<name>A0A852DSV7_PASAF</name>
<dbReference type="GO" id="GO:0005634">
    <property type="term" value="C:nucleus"/>
    <property type="evidence" value="ECO:0007669"/>
    <property type="project" value="UniProtKB-SubCell"/>
</dbReference>
<dbReference type="Proteomes" id="UP000625584">
    <property type="component" value="Unassembled WGS sequence"/>
</dbReference>
<evidence type="ECO:0000313" key="14">
    <source>
        <dbReference type="EMBL" id="NXP95386.1"/>
    </source>
</evidence>
<keyword evidence="6" id="KW-0862">Zinc</keyword>
<gene>
    <name evidence="14" type="primary">Znf467</name>
    <name evidence="14" type="ORF">PASAMO_R15180</name>
</gene>
<feature type="region of interest" description="Disordered" evidence="12">
    <location>
        <begin position="1"/>
        <end position="22"/>
    </location>
</feature>
<evidence type="ECO:0000256" key="9">
    <source>
        <dbReference type="ARBA" id="ARBA00023163"/>
    </source>
</evidence>
<dbReference type="Gene3D" id="3.30.160.60">
    <property type="entry name" value="Classic Zinc Finger"/>
    <property type="match status" value="2"/>
</dbReference>
<dbReference type="PROSITE" id="PS50157">
    <property type="entry name" value="ZINC_FINGER_C2H2_2"/>
    <property type="match status" value="2"/>
</dbReference>
<dbReference type="GO" id="GO:0003677">
    <property type="term" value="F:DNA binding"/>
    <property type="evidence" value="ECO:0007669"/>
    <property type="project" value="UniProtKB-KW"/>
</dbReference>
<keyword evidence="4" id="KW-0677">Repeat</keyword>
<feature type="domain" description="C2H2-type" evidence="13">
    <location>
        <begin position="27"/>
        <end position="54"/>
    </location>
</feature>
<evidence type="ECO:0000313" key="15">
    <source>
        <dbReference type="Proteomes" id="UP000625584"/>
    </source>
</evidence>
<evidence type="ECO:0000256" key="3">
    <source>
        <dbReference type="ARBA" id="ARBA00022723"/>
    </source>
</evidence>
<dbReference type="InterPro" id="IPR036236">
    <property type="entry name" value="Znf_C2H2_sf"/>
</dbReference>
<keyword evidence="7" id="KW-0805">Transcription regulation</keyword>
<reference evidence="14" key="1">
    <citation type="submission" date="2019-09" db="EMBL/GenBank/DDBJ databases">
        <title>Bird 10,000 Genomes (B10K) Project - Family phase.</title>
        <authorList>
            <person name="Zhang G."/>
        </authorList>
    </citation>
    <scope>NUCLEOTIDE SEQUENCE</scope>
    <source>
        <strain evidence="14">OUT-0017</strain>
        <tissue evidence="14">Muscle</tissue>
    </source>
</reference>
<evidence type="ECO:0000256" key="5">
    <source>
        <dbReference type="ARBA" id="ARBA00022771"/>
    </source>
</evidence>
<evidence type="ECO:0000256" key="8">
    <source>
        <dbReference type="ARBA" id="ARBA00023125"/>
    </source>
</evidence>
<keyword evidence="15" id="KW-1185">Reference proteome</keyword>
<keyword evidence="3" id="KW-0479">Metal-binding</keyword>
<evidence type="ECO:0000256" key="6">
    <source>
        <dbReference type="ARBA" id="ARBA00022833"/>
    </source>
</evidence>
<proteinExistence type="inferred from homology"/>
<feature type="non-terminal residue" evidence="14">
    <location>
        <position position="1"/>
    </location>
</feature>
<evidence type="ECO:0000256" key="2">
    <source>
        <dbReference type="ARBA" id="ARBA00006991"/>
    </source>
</evidence>
<evidence type="ECO:0000256" key="11">
    <source>
        <dbReference type="PROSITE-ProRule" id="PRU00042"/>
    </source>
</evidence>
<feature type="domain" description="C2H2-type" evidence="13">
    <location>
        <begin position="55"/>
        <end position="79"/>
    </location>
</feature>
<comment type="subcellular location">
    <subcellularLocation>
        <location evidence="1">Nucleus</location>
    </subcellularLocation>
</comment>
<dbReference type="AlphaFoldDB" id="A0A852DSV7"/>
<dbReference type="EMBL" id="WBNP01042476">
    <property type="protein sequence ID" value="NXP95386.1"/>
    <property type="molecule type" value="Genomic_DNA"/>
</dbReference>
<dbReference type="Pfam" id="PF00096">
    <property type="entry name" value="zf-C2H2"/>
    <property type="match status" value="2"/>
</dbReference>
<keyword evidence="8" id="KW-0238">DNA-binding</keyword>
<feature type="non-terminal residue" evidence="14">
    <location>
        <position position="79"/>
    </location>
</feature>
<evidence type="ECO:0000259" key="13">
    <source>
        <dbReference type="PROSITE" id="PS50157"/>
    </source>
</evidence>
<dbReference type="PROSITE" id="PS00028">
    <property type="entry name" value="ZINC_FINGER_C2H2_1"/>
    <property type="match status" value="2"/>
</dbReference>
<comment type="similarity">
    <text evidence="2">Belongs to the krueppel C2H2-type zinc-finger protein family.</text>
</comment>
<evidence type="ECO:0000256" key="10">
    <source>
        <dbReference type="ARBA" id="ARBA00023242"/>
    </source>
</evidence>
<keyword evidence="9" id="KW-0804">Transcription</keyword>
<keyword evidence="10" id="KW-0539">Nucleus</keyword>
<dbReference type="FunFam" id="3.30.160.60:FF:000320">
    <property type="entry name" value="Zinc finger protein 777"/>
    <property type="match status" value="1"/>
</dbReference>
<evidence type="ECO:0000256" key="12">
    <source>
        <dbReference type="SAM" id="MobiDB-lite"/>
    </source>
</evidence>
<dbReference type="InterPro" id="IPR013087">
    <property type="entry name" value="Znf_C2H2_type"/>
</dbReference>
<dbReference type="GO" id="GO:0008270">
    <property type="term" value="F:zinc ion binding"/>
    <property type="evidence" value="ECO:0007669"/>
    <property type="project" value="UniProtKB-KW"/>
</dbReference>
<dbReference type="FunFam" id="3.30.160.60:FF:002169">
    <property type="entry name" value="Zgc:174573"/>
    <property type="match status" value="1"/>
</dbReference>
<keyword evidence="5 11" id="KW-0863">Zinc-finger</keyword>
<evidence type="ECO:0000256" key="7">
    <source>
        <dbReference type="ARBA" id="ARBA00023015"/>
    </source>
</evidence>
<sequence length="79" mass="8575">IGAGTAAGTSPGPGGCGRRSQPGPRPFCCPQCGKAFGKKAHLTRHLRVHTGERPFPCPHCGRRFRQRIHLRSHLRTHTG</sequence>
<feature type="compositionally biased region" description="Gly residues" evidence="12">
    <location>
        <begin position="1"/>
        <end position="17"/>
    </location>
</feature>
<protein>
    <submittedName>
        <fullName evidence="14">ZN467 protein</fullName>
    </submittedName>
</protein>
<dbReference type="PANTHER" id="PTHR23235">
    <property type="entry name" value="KRUEPPEL-LIKE TRANSCRIPTION FACTOR"/>
    <property type="match status" value="1"/>
</dbReference>
<evidence type="ECO:0000256" key="1">
    <source>
        <dbReference type="ARBA" id="ARBA00004123"/>
    </source>
</evidence>
<dbReference type="SUPFAM" id="SSF57667">
    <property type="entry name" value="beta-beta-alpha zinc fingers"/>
    <property type="match status" value="1"/>
</dbReference>
<comment type="caution">
    <text evidence="14">The sequence shown here is derived from an EMBL/GenBank/DDBJ whole genome shotgun (WGS) entry which is preliminary data.</text>
</comment>
<dbReference type="SMART" id="SM00355">
    <property type="entry name" value="ZnF_C2H2"/>
    <property type="match status" value="2"/>
</dbReference>
<evidence type="ECO:0000256" key="4">
    <source>
        <dbReference type="ARBA" id="ARBA00022737"/>
    </source>
</evidence>
<accession>A0A852DSV7</accession>
<organism evidence="14 15">
    <name type="scientific">Passerina amoena</name>
    <name type="common">Lazuli bunting</name>
    <dbReference type="NCBI Taxonomy" id="142471"/>
    <lineage>
        <taxon>Eukaryota</taxon>
        <taxon>Metazoa</taxon>
        <taxon>Chordata</taxon>
        <taxon>Craniata</taxon>
        <taxon>Vertebrata</taxon>
        <taxon>Euteleostomi</taxon>
        <taxon>Archelosauria</taxon>
        <taxon>Archosauria</taxon>
        <taxon>Dinosauria</taxon>
        <taxon>Saurischia</taxon>
        <taxon>Theropoda</taxon>
        <taxon>Coelurosauria</taxon>
        <taxon>Aves</taxon>
        <taxon>Neognathae</taxon>
        <taxon>Neoaves</taxon>
        <taxon>Telluraves</taxon>
        <taxon>Australaves</taxon>
        <taxon>Passeriformes</taxon>
        <taxon>Cardinalidae</taxon>
        <taxon>Passerina</taxon>
    </lineage>
</organism>